<evidence type="ECO:0000256" key="3">
    <source>
        <dbReference type="ARBA" id="ARBA00010617"/>
    </source>
</evidence>
<dbReference type="PROSITE" id="PS00086">
    <property type="entry name" value="CYTOCHROME_P450"/>
    <property type="match status" value="1"/>
</dbReference>
<dbReference type="GO" id="GO:0020037">
    <property type="term" value="F:heme binding"/>
    <property type="evidence" value="ECO:0007669"/>
    <property type="project" value="InterPro"/>
</dbReference>
<keyword evidence="8 10" id="KW-0503">Monooxygenase</keyword>
<evidence type="ECO:0000256" key="4">
    <source>
        <dbReference type="ARBA" id="ARBA00022617"/>
    </source>
</evidence>
<keyword evidence="12" id="KW-1185">Reference proteome</keyword>
<dbReference type="InterPro" id="IPR002401">
    <property type="entry name" value="Cyt_P450_E_grp-I"/>
</dbReference>
<accession>A0A8H5HVI5</accession>
<dbReference type="AlphaFoldDB" id="A0A8H5HVI5"/>
<dbReference type="InterPro" id="IPR050364">
    <property type="entry name" value="Cytochrome_P450_fung"/>
</dbReference>
<evidence type="ECO:0000313" key="12">
    <source>
        <dbReference type="Proteomes" id="UP000518752"/>
    </source>
</evidence>
<evidence type="ECO:0000256" key="9">
    <source>
        <dbReference type="PIRSR" id="PIRSR602401-1"/>
    </source>
</evidence>
<evidence type="ECO:0000256" key="5">
    <source>
        <dbReference type="ARBA" id="ARBA00022723"/>
    </source>
</evidence>
<dbReference type="GO" id="GO:0016705">
    <property type="term" value="F:oxidoreductase activity, acting on paired donors, with incorporation or reduction of molecular oxygen"/>
    <property type="evidence" value="ECO:0007669"/>
    <property type="project" value="InterPro"/>
</dbReference>
<dbReference type="PANTHER" id="PTHR46300:SF7">
    <property type="entry name" value="P450, PUTATIVE (EUROFUNG)-RELATED"/>
    <property type="match status" value="1"/>
</dbReference>
<sequence length="317" mass="35646">MLQYIPLWLPGASFKRQALAWRVSVDEMAYTYHQLANLPFNLVKKNMSVGKASPSIVGEELEDIASGRTDDSDEIIRNVAATSYAGNFESLLFDLKISKTIAAGSDTTVSAIVSLFLAVCLNSEVQRNAQKELDQLNRLPLFSDQDQIPYIRCICYELLRWNPVTPLGLARVVPEDDEYMGYSIPKGTTIIPNVWAILHNVYPDPFKFDPDRFLDPEKNAALGINEIPDAAFGFGRRMCPGRWFAFDTLWIAVASILSVFEISKPLNEQGSPIDLEPRYESRLLSHPCPFDCQIKPRSSNAITSVLLTEDEDFERES</sequence>
<organism evidence="11 12">
    <name type="scientific">Collybiopsis confluens</name>
    <dbReference type="NCBI Taxonomy" id="2823264"/>
    <lineage>
        <taxon>Eukaryota</taxon>
        <taxon>Fungi</taxon>
        <taxon>Dikarya</taxon>
        <taxon>Basidiomycota</taxon>
        <taxon>Agaricomycotina</taxon>
        <taxon>Agaricomycetes</taxon>
        <taxon>Agaricomycetidae</taxon>
        <taxon>Agaricales</taxon>
        <taxon>Marasmiineae</taxon>
        <taxon>Omphalotaceae</taxon>
        <taxon>Collybiopsis</taxon>
    </lineage>
</organism>
<dbReference type="PANTHER" id="PTHR46300">
    <property type="entry name" value="P450, PUTATIVE (EUROFUNG)-RELATED-RELATED"/>
    <property type="match status" value="1"/>
</dbReference>
<evidence type="ECO:0000256" key="7">
    <source>
        <dbReference type="ARBA" id="ARBA00023004"/>
    </source>
</evidence>
<dbReference type="EMBL" id="JAACJN010000016">
    <property type="protein sequence ID" value="KAF5390193.1"/>
    <property type="molecule type" value="Genomic_DNA"/>
</dbReference>
<keyword evidence="5 9" id="KW-0479">Metal-binding</keyword>
<reference evidence="11 12" key="1">
    <citation type="journal article" date="2020" name="ISME J.">
        <title>Uncovering the hidden diversity of litter-decomposition mechanisms in mushroom-forming fungi.</title>
        <authorList>
            <person name="Floudas D."/>
            <person name="Bentzer J."/>
            <person name="Ahren D."/>
            <person name="Johansson T."/>
            <person name="Persson P."/>
            <person name="Tunlid A."/>
        </authorList>
    </citation>
    <scope>NUCLEOTIDE SEQUENCE [LARGE SCALE GENOMIC DNA]</scope>
    <source>
        <strain evidence="11 12">CBS 406.79</strain>
    </source>
</reference>
<evidence type="ECO:0000256" key="6">
    <source>
        <dbReference type="ARBA" id="ARBA00023002"/>
    </source>
</evidence>
<comment type="pathway">
    <text evidence="2">Secondary metabolite biosynthesis.</text>
</comment>
<comment type="cofactor">
    <cofactor evidence="1 9">
        <name>heme</name>
        <dbReference type="ChEBI" id="CHEBI:30413"/>
    </cofactor>
</comment>
<dbReference type="GO" id="GO:0005506">
    <property type="term" value="F:iron ion binding"/>
    <property type="evidence" value="ECO:0007669"/>
    <property type="project" value="InterPro"/>
</dbReference>
<dbReference type="InterPro" id="IPR001128">
    <property type="entry name" value="Cyt_P450"/>
</dbReference>
<dbReference type="SUPFAM" id="SSF48264">
    <property type="entry name" value="Cytochrome P450"/>
    <property type="match status" value="1"/>
</dbReference>
<evidence type="ECO:0000256" key="1">
    <source>
        <dbReference type="ARBA" id="ARBA00001971"/>
    </source>
</evidence>
<evidence type="ECO:0000256" key="10">
    <source>
        <dbReference type="RuleBase" id="RU000461"/>
    </source>
</evidence>
<protein>
    <recommendedName>
        <fullName evidence="13">Cytochrome P450</fullName>
    </recommendedName>
</protein>
<gene>
    <name evidence="11" type="ORF">D9757_002840</name>
</gene>
<dbReference type="GO" id="GO:0004497">
    <property type="term" value="F:monooxygenase activity"/>
    <property type="evidence" value="ECO:0007669"/>
    <property type="project" value="UniProtKB-KW"/>
</dbReference>
<name>A0A8H5HVI5_9AGAR</name>
<feature type="binding site" description="axial binding residue" evidence="9">
    <location>
        <position position="239"/>
    </location>
    <ligand>
        <name>heme</name>
        <dbReference type="ChEBI" id="CHEBI:30413"/>
    </ligand>
    <ligandPart>
        <name>Fe</name>
        <dbReference type="ChEBI" id="CHEBI:18248"/>
    </ligandPart>
</feature>
<evidence type="ECO:0000256" key="2">
    <source>
        <dbReference type="ARBA" id="ARBA00005179"/>
    </source>
</evidence>
<dbReference type="Gene3D" id="1.10.630.10">
    <property type="entry name" value="Cytochrome P450"/>
    <property type="match status" value="1"/>
</dbReference>
<dbReference type="InterPro" id="IPR017972">
    <property type="entry name" value="Cyt_P450_CS"/>
</dbReference>
<evidence type="ECO:0000256" key="8">
    <source>
        <dbReference type="ARBA" id="ARBA00023033"/>
    </source>
</evidence>
<keyword evidence="4 9" id="KW-0349">Heme</keyword>
<dbReference type="Pfam" id="PF00067">
    <property type="entry name" value="p450"/>
    <property type="match status" value="1"/>
</dbReference>
<dbReference type="OrthoDB" id="2789670at2759"/>
<keyword evidence="7 9" id="KW-0408">Iron</keyword>
<comment type="caution">
    <text evidence="11">The sequence shown here is derived from an EMBL/GenBank/DDBJ whole genome shotgun (WGS) entry which is preliminary data.</text>
</comment>
<dbReference type="InterPro" id="IPR036396">
    <property type="entry name" value="Cyt_P450_sf"/>
</dbReference>
<evidence type="ECO:0008006" key="13">
    <source>
        <dbReference type="Google" id="ProtNLM"/>
    </source>
</evidence>
<dbReference type="Proteomes" id="UP000518752">
    <property type="component" value="Unassembled WGS sequence"/>
</dbReference>
<proteinExistence type="inferred from homology"/>
<evidence type="ECO:0000313" key="11">
    <source>
        <dbReference type="EMBL" id="KAF5390193.1"/>
    </source>
</evidence>
<dbReference type="PRINTS" id="PR00463">
    <property type="entry name" value="EP450I"/>
</dbReference>
<keyword evidence="6 10" id="KW-0560">Oxidoreductase</keyword>
<comment type="similarity">
    <text evidence="3 10">Belongs to the cytochrome P450 family.</text>
</comment>